<dbReference type="Proteomes" id="UP000327439">
    <property type="component" value="Chromosome D11"/>
</dbReference>
<sequence>MLLEFFLFSEMGFSEMGNGCKDHPNHQQKQGVCASCLRERLSRLCSASYTETNSTLFLSCSSSLSFSPAPDYSSPSSSTSASPDARHRKRNGSGVTSIMKPVSSSSSSSSSFMLKFGSTKGLKKSRSTACVARTLDDEELKNGKNKKKGFWSRLLSFKGKKNVLSHSMSMRLMIGRVN</sequence>
<name>A0A5J5P7W5_GOSBA</name>
<organism evidence="2 3">
    <name type="scientific">Gossypium barbadense</name>
    <name type="common">Sea Island cotton</name>
    <name type="synonym">Hibiscus barbadensis</name>
    <dbReference type="NCBI Taxonomy" id="3634"/>
    <lineage>
        <taxon>Eukaryota</taxon>
        <taxon>Viridiplantae</taxon>
        <taxon>Streptophyta</taxon>
        <taxon>Embryophyta</taxon>
        <taxon>Tracheophyta</taxon>
        <taxon>Spermatophyta</taxon>
        <taxon>Magnoliopsida</taxon>
        <taxon>eudicotyledons</taxon>
        <taxon>Gunneridae</taxon>
        <taxon>Pentapetalae</taxon>
        <taxon>rosids</taxon>
        <taxon>malvids</taxon>
        <taxon>Malvales</taxon>
        <taxon>Malvaceae</taxon>
        <taxon>Malvoideae</taxon>
        <taxon>Gossypium</taxon>
    </lineage>
</organism>
<dbReference type="PANTHER" id="PTHR34046">
    <property type="entry name" value="OS06G0218800 PROTEIN"/>
    <property type="match status" value="1"/>
</dbReference>
<evidence type="ECO:0000313" key="2">
    <source>
        <dbReference type="EMBL" id="KAB2002297.1"/>
    </source>
</evidence>
<reference evidence="3" key="1">
    <citation type="journal article" date="2020" name="Nat. Genet.">
        <title>Genomic diversifications of five Gossypium allopolyploid species and their impact on cotton improvement.</title>
        <authorList>
            <person name="Chen Z.J."/>
            <person name="Sreedasyam A."/>
            <person name="Ando A."/>
            <person name="Song Q."/>
            <person name="De Santiago L.M."/>
            <person name="Hulse-Kemp A.M."/>
            <person name="Ding M."/>
            <person name="Ye W."/>
            <person name="Kirkbride R.C."/>
            <person name="Jenkins J."/>
            <person name="Plott C."/>
            <person name="Lovell J."/>
            <person name="Lin Y.M."/>
            <person name="Vaughn R."/>
            <person name="Liu B."/>
            <person name="Simpson S."/>
            <person name="Scheffler B.E."/>
            <person name="Wen L."/>
            <person name="Saski C.A."/>
            <person name="Grover C.E."/>
            <person name="Hu G."/>
            <person name="Conover J.L."/>
            <person name="Carlson J.W."/>
            <person name="Shu S."/>
            <person name="Boston L.B."/>
            <person name="Williams M."/>
            <person name="Peterson D.G."/>
            <person name="McGee K."/>
            <person name="Jones D.C."/>
            <person name="Wendel J.F."/>
            <person name="Stelly D.M."/>
            <person name="Grimwood J."/>
            <person name="Schmutz J."/>
        </authorList>
    </citation>
    <scope>NUCLEOTIDE SEQUENCE [LARGE SCALE GENOMIC DNA]</scope>
    <source>
        <strain evidence="3">cv. 3-79</strain>
    </source>
</reference>
<gene>
    <name evidence="2" type="ORF">ES319_D11G057400v1</name>
</gene>
<evidence type="ECO:0000313" key="3">
    <source>
        <dbReference type="Proteomes" id="UP000327439"/>
    </source>
</evidence>
<keyword evidence="3" id="KW-1185">Reference proteome</keyword>
<dbReference type="OrthoDB" id="1101370at2759"/>
<feature type="compositionally biased region" description="Low complexity" evidence="1">
    <location>
        <begin position="68"/>
        <end position="83"/>
    </location>
</feature>
<evidence type="ECO:0000256" key="1">
    <source>
        <dbReference type="SAM" id="MobiDB-lite"/>
    </source>
</evidence>
<protein>
    <submittedName>
        <fullName evidence="2">Uncharacterized protein</fullName>
    </submittedName>
</protein>
<proteinExistence type="predicted"/>
<dbReference type="AlphaFoldDB" id="A0A5J5P7W5"/>
<accession>A0A5J5P7W5</accession>
<feature type="region of interest" description="Disordered" evidence="1">
    <location>
        <begin position="68"/>
        <end position="111"/>
    </location>
</feature>
<dbReference type="PANTHER" id="PTHR34046:SF19">
    <property type="entry name" value="RAPIDLY ELICITED PROTEIN, PUTATIVE-RELATED"/>
    <property type="match status" value="1"/>
</dbReference>
<dbReference type="EMBL" id="CM018225">
    <property type="protein sequence ID" value="KAB2002297.1"/>
    <property type="molecule type" value="Genomic_DNA"/>
</dbReference>